<feature type="transmembrane region" description="Helical" evidence="2">
    <location>
        <begin position="500"/>
        <end position="525"/>
    </location>
</feature>
<evidence type="ECO:0000256" key="3">
    <source>
        <dbReference type="SAM" id="SignalP"/>
    </source>
</evidence>
<evidence type="ECO:0000256" key="2">
    <source>
        <dbReference type="SAM" id="Phobius"/>
    </source>
</evidence>
<feature type="compositionally biased region" description="Basic and acidic residues" evidence="1">
    <location>
        <begin position="542"/>
        <end position="552"/>
    </location>
</feature>
<keyword evidence="3" id="KW-0732">Signal</keyword>
<organism evidence="4 5">
    <name type="scientific">Rotaria sordida</name>
    <dbReference type="NCBI Taxonomy" id="392033"/>
    <lineage>
        <taxon>Eukaryota</taxon>
        <taxon>Metazoa</taxon>
        <taxon>Spiralia</taxon>
        <taxon>Gnathifera</taxon>
        <taxon>Rotifera</taxon>
        <taxon>Eurotatoria</taxon>
        <taxon>Bdelloidea</taxon>
        <taxon>Philodinida</taxon>
        <taxon>Philodinidae</taxon>
        <taxon>Rotaria</taxon>
    </lineage>
</organism>
<dbReference type="Proteomes" id="UP000663864">
    <property type="component" value="Unassembled WGS sequence"/>
</dbReference>
<evidence type="ECO:0000313" key="4">
    <source>
        <dbReference type="EMBL" id="CAF0796138.1"/>
    </source>
</evidence>
<keyword evidence="2" id="KW-0472">Membrane</keyword>
<name>A0A813SJV8_9BILA</name>
<gene>
    <name evidence="4" type="ORF">ZHD862_LOCUS2165</name>
</gene>
<keyword evidence="2" id="KW-0812">Transmembrane</keyword>
<keyword evidence="2" id="KW-1133">Transmembrane helix</keyword>
<accession>A0A813SJV8</accession>
<comment type="caution">
    <text evidence="4">The sequence shown here is derived from an EMBL/GenBank/DDBJ whole genome shotgun (WGS) entry which is preliminary data.</text>
</comment>
<dbReference type="AlphaFoldDB" id="A0A813SJV8"/>
<feature type="signal peptide" evidence="3">
    <location>
        <begin position="1"/>
        <end position="22"/>
    </location>
</feature>
<proteinExistence type="predicted"/>
<sequence length="627" mass="70987">MQRTLLLKSVFTLVILILSSNCQAPMCNINNDILICSVKNTSSLVDTSFNSSNGYSSVKIRYNGNVQLNLIARSMKPIVIEPSDESDSHTLQISTINTAASRIDIQIRLSLNQVLLPLFTATCNITAPRSTLRISVIQSIMDPKDFNIFDDTSTSLTMNFANYELIFTRSDTYRGTLYLHNLIRLFTNITNITISGSDHYLIVNDTRMPSFIKTDRLSFKYLDLYDRMLDKFPTLKEFFIEGCRYNKTAQFLRSSNAYNISVDMRYNIPLDSSLPNHPETFKDLQRLISLTLIEQKLNSSCLRAIKQQRKLSNLLLDLGSYSNSDFDDWMLDMPIVKYLTINNISDLNIFPSKFFNKLHAIEQIILKGRFNLKKEDICIFTRINIQVNPKIPIIELNNEDKSKDDICANIYIQAINQITIEGIKCPPQDTCDDCERWANQAQQCNFTSYEETCRGETTRPGNIFFYSKSRLYDFFQNRSWLNRPTNSTKSPTGQAGSVNIGAIIGATCGLLVAIVILATTIYCIYRSRQKDAAKNTSSMQEGKYRRSSKDSAHVSIATSKSSKSSRYALEKSFFPSIQPNDEIAPPLYTAPSESVGSVSAYRLPPAPSAPRESVLTHTTHVYETVDT</sequence>
<reference evidence="4" key="1">
    <citation type="submission" date="2021-02" db="EMBL/GenBank/DDBJ databases">
        <authorList>
            <person name="Nowell W R."/>
        </authorList>
    </citation>
    <scope>NUCLEOTIDE SEQUENCE</scope>
</reference>
<evidence type="ECO:0000313" key="5">
    <source>
        <dbReference type="Proteomes" id="UP000663864"/>
    </source>
</evidence>
<feature type="chain" id="PRO_5032426243" evidence="3">
    <location>
        <begin position="23"/>
        <end position="627"/>
    </location>
</feature>
<dbReference type="EMBL" id="CAJNOT010000041">
    <property type="protein sequence ID" value="CAF0796138.1"/>
    <property type="molecule type" value="Genomic_DNA"/>
</dbReference>
<protein>
    <submittedName>
        <fullName evidence="4">Uncharacterized protein</fullName>
    </submittedName>
</protein>
<evidence type="ECO:0000256" key="1">
    <source>
        <dbReference type="SAM" id="MobiDB-lite"/>
    </source>
</evidence>
<feature type="region of interest" description="Disordered" evidence="1">
    <location>
        <begin position="534"/>
        <end position="557"/>
    </location>
</feature>